<proteinExistence type="predicted"/>
<dbReference type="EMBL" id="KP795486">
    <property type="protein sequence ID" value="AKN36381.1"/>
    <property type="molecule type" value="Genomic_DNA"/>
</dbReference>
<evidence type="ECO:0000313" key="1">
    <source>
        <dbReference type="EMBL" id="AKN36381.1"/>
    </source>
</evidence>
<dbReference type="AlphaFoldDB" id="A0A0H3ZRZ8"/>
<name>A0A0H3ZRZ8_9VIBR</name>
<sequence>MIETVSYRNIVETVREEQSRFIGRVVILDSVDPVSSELMAEINSKTKRHSLVAVLFCNPSTPFAKDEIIPSLNYFHKRSKQYINIFCCGFGAFGTTSDYPDMQQVGRVDGDEWFYSDEAFVTVVEEFEERTQWQYSGENELLLLDIVKNNDIEDLTIQNAIVCNLEQMHRDKAFTSVRSLVEKLIVYAKSDEAVSAWKFSDKQGLNVAKSVLKDAVLNLLPNDLKNLYQQSESYAVKQI</sequence>
<reference evidence="1" key="1">
    <citation type="journal article" date="2015" name="MBio">
        <title>Eco-Evolutionary Dynamics of Episomes among Ecologically Cohesive Bacterial Populations.</title>
        <authorList>
            <person name="Xue H."/>
            <person name="Cordero O.X."/>
            <person name="Camas F.M."/>
            <person name="Trimble W."/>
            <person name="Meyer F."/>
            <person name="Guglielmini J."/>
            <person name="Rocha E.P."/>
            <person name="Polz M.F."/>
        </authorList>
    </citation>
    <scope>NUCLEOTIDE SEQUENCE</scope>
    <source>
        <strain evidence="1">FF_174</strain>
    </source>
</reference>
<organism evidence="1">
    <name type="scientific">Vibrio tasmaniensis</name>
    <dbReference type="NCBI Taxonomy" id="212663"/>
    <lineage>
        <taxon>Bacteria</taxon>
        <taxon>Pseudomonadati</taxon>
        <taxon>Pseudomonadota</taxon>
        <taxon>Gammaproteobacteria</taxon>
        <taxon>Vibrionales</taxon>
        <taxon>Vibrionaceae</taxon>
        <taxon>Vibrio</taxon>
    </lineage>
</organism>
<protein>
    <submittedName>
        <fullName evidence="1">Uncharacterized protein</fullName>
    </submittedName>
</protein>
<accession>A0A0H3ZRZ8</accession>